<sequence>MSGRTLQIQATKPQAEFLTLKAKYRLFCAGFGSGKSETMASAALIDASQSASILVGLYAPTFDLVRLITAPRIQLKLAEHGVVHRYNKNDNAIYTSSPGFGDFIMRTLDNPERIVGYETYTAHADELDTLKTEHARKAWNQIIARNRQRPKGLTEPFNQASAYTTPEGFKFCHDRWVANRGPSYALVQASTYSNPYLPKDYIESLRESYPAELIDAYIEGKFVNLTTGTVYSAYDRERCRSHETIKQGEPLFIGQDFNVGAMASTIYVRRPNGWHAVDQLTGIYDTPSLITTIDDRYVGHQITIYPDASGKSRKTVNASTSDIALLQQAGYRVKAPNANPPVKDRIMAVNGALSRGDLWVNDRKCPDVAACLEQQAYDKNGEPDKQGGFDHQNDATGYMPAFEMPIRKPVASVGPIRFM</sequence>
<dbReference type="Gene3D" id="3.30.420.280">
    <property type="match status" value="1"/>
</dbReference>
<proteinExistence type="predicted"/>
<name>A0A3S0VYU6_9GAMM</name>
<feature type="domain" description="Terminase large subunit gp17-like C-terminal" evidence="2">
    <location>
        <begin position="253"/>
        <end position="398"/>
    </location>
</feature>
<evidence type="ECO:0000256" key="1">
    <source>
        <dbReference type="ARBA" id="ARBA00022612"/>
    </source>
</evidence>
<dbReference type="RefSeq" id="WP_126949118.1">
    <property type="nucleotide sequence ID" value="NZ_RZHG01000030.1"/>
</dbReference>
<dbReference type="Proteomes" id="UP000287336">
    <property type="component" value="Unassembled WGS sequence"/>
</dbReference>
<dbReference type="InterPro" id="IPR027417">
    <property type="entry name" value="P-loop_NTPase"/>
</dbReference>
<dbReference type="Pfam" id="PF17289">
    <property type="entry name" value="Terminase_6C"/>
    <property type="match status" value="1"/>
</dbReference>
<dbReference type="EMBL" id="RZHG01000030">
    <property type="protein sequence ID" value="RUR26834.1"/>
    <property type="molecule type" value="Genomic_DNA"/>
</dbReference>
<dbReference type="OrthoDB" id="6032310at2"/>
<dbReference type="Gene3D" id="3.40.50.300">
    <property type="entry name" value="P-loop containing nucleotide triphosphate hydrolases"/>
    <property type="match status" value="1"/>
</dbReference>
<dbReference type="Pfam" id="PF03237">
    <property type="entry name" value="Terminase_6N"/>
    <property type="match status" value="1"/>
</dbReference>
<keyword evidence="4" id="KW-1185">Reference proteome</keyword>
<evidence type="ECO:0000313" key="3">
    <source>
        <dbReference type="EMBL" id="RUR26834.1"/>
    </source>
</evidence>
<reference evidence="3 4" key="1">
    <citation type="submission" date="2018-12" db="EMBL/GenBank/DDBJ databases">
        <title>three novel Halomonas strain isolated from plants.</title>
        <authorList>
            <person name="Sun C."/>
        </authorList>
    </citation>
    <scope>NUCLEOTIDE SEQUENCE [LARGE SCALE GENOMIC DNA]</scope>
    <source>
        <strain evidence="3 4">DSM 19434</strain>
    </source>
</reference>
<accession>A0A3S0VYU6</accession>
<dbReference type="InterPro" id="IPR035421">
    <property type="entry name" value="Terminase_6C"/>
</dbReference>
<evidence type="ECO:0000313" key="4">
    <source>
        <dbReference type="Proteomes" id="UP000287336"/>
    </source>
</evidence>
<protein>
    <submittedName>
        <fullName evidence="3">Terminase</fullName>
    </submittedName>
</protein>
<organism evidence="3 4">
    <name type="scientific">Vreelandella andesensis</name>
    <dbReference type="NCBI Taxonomy" id="447567"/>
    <lineage>
        <taxon>Bacteria</taxon>
        <taxon>Pseudomonadati</taxon>
        <taxon>Pseudomonadota</taxon>
        <taxon>Gammaproteobacteria</taxon>
        <taxon>Oceanospirillales</taxon>
        <taxon>Halomonadaceae</taxon>
        <taxon>Vreelandella</taxon>
    </lineage>
</organism>
<dbReference type="AlphaFoldDB" id="A0A3S0VYU6"/>
<keyword evidence="1" id="KW-1188">Viral release from host cell</keyword>
<comment type="caution">
    <text evidence="3">The sequence shown here is derived from an EMBL/GenBank/DDBJ whole genome shotgun (WGS) entry which is preliminary data.</text>
</comment>
<evidence type="ECO:0000259" key="2">
    <source>
        <dbReference type="Pfam" id="PF17289"/>
    </source>
</evidence>
<gene>
    <name evidence="3" type="ORF">ELY33_17145</name>
</gene>